<feature type="transmembrane region" description="Helical" evidence="1">
    <location>
        <begin position="49"/>
        <end position="73"/>
    </location>
</feature>
<evidence type="ECO:0000256" key="1">
    <source>
        <dbReference type="SAM" id="Phobius"/>
    </source>
</evidence>
<gene>
    <name evidence="2" type="ORF">M5G21_26015</name>
</gene>
<dbReference type="Proteomes" id="UP001148189">
    <property type="component" value="Unassembled WGS sequence"/>
</dbReference>
<feature type="transmembrane region" description="Helical" evidence="1">
    <location>
        <begin position="223"/>
        <end position="240"/>
    </location>
</feature>
<feature type="transmembrane region" description="Helical" evidence="1">
    <location>
        <begin position="196"/>
        <end position="217"/>
    </location>
</feature>
<organism evidence="2 3">
    <name type="scientific">Pseudomonas shahriarae</name>
    <dbReference type="NCBI Taxonomy" id="2745512"/>
    <lineage>
        <taxon>Bacteria</taxon>
        <taxon>Pseudomonadati</taxon>
        <taxon>Pseudomonadota</taxon>
        <taxon>Gammaproteobacteria</taxon>
        <taxon>Pseudomonadales</taxon>
        <taxon>Pseudomonadaceae</taxon>
        <taxon>Pseudomonas</taxon>
    </lineage>
</organism>
<dbReference type="RefSeq" id="WP_273867727.1">
    <property type="nucleotide sequence ID" value="NZ_JAMDHD010000049.1"/>
</dbReference>
<feature type="transmembrane region" description="Helical" evidence="1">
    <location>
        <begin position="376"/>
        <end position="394"/>
    </location>
</feature>
<name>A0ABT5NL68_9PSED</name>
<evidence type="ECO:0000313" key="2">
    <source>
        <dbReference type="EMBL" id="MDD0988417.1"/>
    </source>
</evidence>
<comment type="caution">
    <text evidence="2">The sequence shown here is derived from an EMBL/GenBank/DDBJ whole genome shotgun (WGS) entry which is preliminary data.</text>
</comment>
<protein>
    <recommendedName>
        <fullName evidence="4">Glycosyltransferase RgtA/B/C/D-like domain-containing protein</fullName>
    </recommendedName>
</protein>
<feature type="transmembrane region" description="Helical" evidence="1">
    <location>
        <begin position="252"/>
        <end position="285"/>
    </location>
</feature>
<accession>A0ABT5NL68</accession>
<proteinExistence type="predicted"/>
<keyword evidence="1" id="KW-0812">Transmembrane</keyword>
<keyword evidence="1" id="KW-1133">Transmembrane helix</keyword>
<dbReference type="EMBL" id="JAMDHD010000049">
    <property type="protein sequence ID" value="MDD0988417.1"/>
    <property type="molecule type" value="Genomic_DNA"/>
</dbReference>
<feature type="transmembrane region" description="Helical" evidence="1">
    <location>
        <begin position="406"/>
        <end position="426"/>
    </location>
</feature>
<evidence type="ECO:0000313" key="3">
    <source>
        <dbReference type="Proteomes" id="UP001148189"/>
    </source>
</evidence>
<reference evidence="2" key="1">
    <citation type="submission" date="2022-05" db="EMBL/GenBank/DDBJ databases">
        <title>Novel Pseudomonas spp. Isolated from a Rainbow Trout Aquaculture Facility.</title>
        <authorList>
            <person name="Testerman T."/>
            <person name="Graf J."/>
        </authorList>
    </citation>
    <scope>NUCLEOTIDE SEQUENCE</scope>
    <source>
        <strain evidence="2">ID1050</strain>
    </source>
</reference>
<feature type="transmembrane region" description="Helical" evidence="1">
    <location>
        <begin position="291"/>
        <end position="313"/>
    </location>
</feature>
<feature type="transmembrane region" description="Helical" evidence="1">
    <location>
        <begin position="348"/>
        <end position="369"/>
    </location>
</feature>
<feature type="transmembrane region" description="Helical" evidence="1">
    <location>
        <begin position="165"/>
        <end position="184"/>
    </location>
</feature>
<feature type="transmembrane region" description="Helical" evidence="1">
    <location>
        <begin position="459"/>
        <end position="478"/>
    </location>
</feature>
<sequence length="604" mass="66460">MTLFHGFLAVAVFLLLIGFTWPIKGRIDVLSLTTLTVAKSMWLSWMVVFSSYWLNLGDVSAMVLLAVTLLTLWRLRQGGVADVWFSGYGLLLAIALMGIGYALSPLEAIKPILEGQIVLSGWDVNASWNNWAMQLFENTYSPYIAAYPLFLPGLWSLIYKAQANPMVWVMTRLMLCAFPLILMIQIGSLAIARRPLAALLVFLSLWEIFLANPLLLIGLTDPIVMMLTLIAGVALYLAICSDEQEGPVDHYTLCAALFAGVGAITKQPGTLSAVIIGLGLLLVGIHRSKQLTWYLVRLLVLVLPVATFMLIFFTRPSLPTALGNLSFLMSLTSKASAGGGIYEHGWSYVVSMFGRFPLLLMLTLAALNLATPKRKLSQIGLLYLAGFAIAFMTYSNCCAYDERNGWFLIALLSMSAVCGVSILEGAMMRELAPWRRFFGRLLRHDDPLARPRAIRSAQLQLLAIVLAVTVAGLLQMVVGESRYLEAEKNARRNIVWPTVNNLAYLNIDSLGKGLIITNYQFVSLLPDLEKRYRICPDIACVAAAIKQFPGSRVLIGPESFDYPPLRAALGPGDYLATEAKYGFSLTRGLTINDLPLSLVTPLHP</sequence>
<keyword evidence="3" id="KW-1185">Reference proteome</keyword>
<feature type="transmembrane region" description="Helical" evidence="1">
    <location>
        <begin position="85"/>
        <end position="103"/>
    </location>
</feature>
<keyword evidence="1" id="KW-0472">Membrane</keyword>
<evidence type="ECO:0008006" key="4">
    <source>
        <dbReference type="Google" id="ProtNLM"/>
    </source>
</evidence>